<proteinExistence type="predicted"/>
<name>A0ABN0QKI5_MYCUL</name>
<dbReference type="Proteomes" id="UP000020681">
    <property type="component" value="Unassembled WGS sequence"/>
</dbReference>
<protein>
    <submittedName>
        <fullName evidence="1">Uncharacterized protein</fullName>
    </submittedName>
</protein>
<reference evidence="1 2" key="1">
    <citation type="submission" date="2014-01" db="EMBL/GenBank/DDBJ databases">
        <authorList>
            <person name="Dobos K."/>
            <person name="Lenaerts A."/>
            <person name="Ordway D."/>
            <person name="DeGroote M.A."/>
            <person name="Parker T."/>
            <person name="Sizemore C."/>
            <person name="Tallon L.J."/>
            <person name="Sadzewicz L.K."/>
            <person name="Sengamalay N."/>
            <person name="Fraser C.M."/>
            <person name="Hine E."/>
            <person name="Shefchek K.A."/>
            <person name="Das S.P."/>
            <person name="Tettelin H."/>
        </authorList>
    </citation>
    <scope>NUCLEOTIDE SEQUENCE [LARGE SCALE GENOMIC DNA]</scope>
    <source>
        <strain evidence="1 2">Harvey</strain>
    </source>
</reference>
<organism evidence="1 2">
    <name type="scientific">Mycobacterium ulcerans str. Harvey</name>
    <dbReference type="NCBI Taxonomy" id="1299332"/>
    <lineage>
        <taxon>Bacteria</taxon>
        <taxon>Bacillati</taxon>
        <taxon>Actinomycetota</taxon>
        <taxon>Actinomycetes</taxon>
        <taxon>Mycobacteriales</taxon>
        <taxon>Mycobacteriaceae</taxon>
        <taxon>Mycobacterium</taxon>
        <taxon>Mycobacterium ulcerans group</taxon>
    </lineage>
</organism>
<comment type="caution">
    <text evidence="1">The sequence shown here is derived from an EMBL/GenBank/DDBJ whole genome shotgun (WGS) entry which is preliminary data.</text>
</comment>
<evidence type="ECO:0000313" key="2">
    <source>
        <dbReference type="Proteomes" id="UP000020681"/>
    </source>
</evidence>
<dbReference type="EMBL" id="JAOL01000208">
    <property type="protein sequence ID" value="EUA85113.1"/>
    <property type="molecule type" value="Genomic_DNA"/>
</dbReference>
<evidence type="ECO:0000313" key="1">
    <source>
        <dbReference type="EMBL" id="EUA85113.1"/>
    </source>
</evidence>
<gene>
    <name evidence="1" type="ORF">I551_8423</name>
</gene>
<accession>A0ABN0QKI5</accession>
<sequence length="59" mass="6483">MRVESGGEHDDVHLAQHPVVGHDARVFNAVDARGDQLDIVTLDGTVKPEDITSRLHIGW</sequence>
<keyword evidence="2" id="KW-1185">Reference proteome</keyword>